<feature type="chain" id="PRO_5044769643" description="Porin" evidence="1">
    <location>
        <begin position="29"/>
        <end position="100"/>
    </location>
</feature>
<comment type="caution">
    <text evidence="2">The sequence shown here is derived from an EMBL/GenBank/DDBJ whole genome shotgun (WGS) entry which is preliminary data.</text>
</comment>
<proteinExistence type="predicted"/>
<keyword evidence="1" id="KW-0732">Signal</keyword>
<evidence type="ECO:0000313" key="2">
    <source>
        <dbReference type="EMBL" id="MBH8579999.1"/>
    </source>
</evidence>
<evidence type="ECO:0000313" key="3">
    <source>
        <dbReference type="Proteomes" id="UP000651738"/>
    </source>
</evidence>
<reference evidence="2 3" key="1">
    <citation type="submission" date="2020-12" db="EMBL/GenBank/DDBJ databases">
        <title>Draft genome sequence of Halomonas pacifica strain CARE-V15.</title>
        <authorList>
            <person name="Vignesh N."/>
            <person name="Thabitha A."/>
            <person name="Saravanan R."/>
            <person name="Manigandan V."/>
        </authorList>
    </citation>
    <scope>NUCLEOTIDE SEQUENCE [LARGE SCALE GENOMIC DNA]</scope>
    <source>
        <strain evidence="2 3">CARE-V15</strain>
    </source>
</reference>
<dbReference type="AlphaFoldDB" id="A0ABD4L357"/>
<accession>A0ABD4L357</accession>
<gene>
    <name evidence="2" type="ORF">I7V36_07805</name>
</gene>
<evidence type="ECO:0008006" key="4">
    <source>
        <dbReference type="Google" id="ProtNLM"/>
    </source>
</evidence>
<dbReference type="EMBL" id="JAEDAF010000005">
    <property type="protein sequence ID" value="MBH8579999.1"/>
    <property type="molecule type" value="Genomic_DNA"/>
</dbReference>
<evidence type="ECO:0000256" key="1">
    <source>
        <dbReference type="SAM" id="SignalP"/>
    </source>
</evidence>
<feature type="signal peptide" evidence="1">
    <location>
        <begin position="1"/>
        <end position="28"/>
    </location>
</feature>
<dbReference type="Proteomes" id="UP000651738">
    <property type="component" value="Unassembled WGS sequence"/>
</dbReference>
<organism evidence="2 3">
    <name type="scientific">Bisbaumannia pacifica</name>
    <dbReference type="NCBI Taxonomy" id="77098"/>
    <lineage>
        <taxon>Bacteria</taxon>
        <taxon>Pseudomonadati</taxon>
        <taxon>Pseudomonadota</taxon>
        <taxon>Gammaproteobacteria</taxon>
        <taxon>Oceanospirillales</taxon>
        <taxon>Halomonadaceae</taxon>
        <taxon>Bisbaumannia</taxon>
    </lineage>
</organism>
<feature type="non-terminal residue" evidence="2">
    <location>
        <position position="100"/>
    </location>
</feature>
<name>A0ABD4L357_9GAMM</name>
<protein>
    <recommendedName>
        <fullName evidence="4">Porin</fullName>
    </recommendedName>
</protein>
<sequence length="100" mass="10504">MTTHNKIKQAGLFSTATLALAIAGASQAYELQVGETTANIYGYAKLDIIHDLDADLGNSANRTLIRLDDQAGADGHTTLHAFQSRLGFSTATPAGDSVLK</sequence>